<keyword evidence="2" id="KW-1185">Reference proteome</keyword>
<evidence type="ECO:0000313" key="2">
    <source>
        <dbReference type="Proteomes" id="UP001281147"/>
    </source>
</evidence>
<evidence type="ECO:0000313" key="1">
    <source>
        <dbReference type="EMBL" id="KAK3724740.1"/>
    </source>
</evidence>
<dbReference type="EMBL" id="JAUTXU010000004">
    <property type="protein sequence ID" value="KAK3724740.1"/>
    <property type="molecule type" value="Genomic_DNA"/>
</dbReference>
<dbReference type="Proteomes" id="UP001281147">
    <property type="component" value="Unassembled WGS sequence"/>
</dbReference>
<gene>
    <name evidence="1" type="ORF">LTR37_000788</name>
</gene>
<reference evidence="1" key="1">
    <citation type="submission" date="2023-07" db="EMBL/GenBank/DDBJ databases">
        <title>Black Yeasts Isolated from many extreme environments.</title>
        <authorList>
            <person name="Coleine C."/>
            <person name="Stajich J.E."/>
            <person name="Selbmann L."/>
        </authorList>
    </citation>
    <scope>NUCLEOTIDE SEQUENCE</scope>
    <source>
        <strain evidence="1">CCFEE 5714</strain>
    </source>
</reference>
<name>A0ACC3NWT1_9PEZI</name>
<organism evidence="1 2">
    <name type="scientific">Vermiconidia calcicola</name>
    <dbReference type="NCBI Taxonomy" id="1690605"/>
    <lineage>
        <taxon>Eukaryota</taxon>
        <taxon>Fungi</taxon>
        <taxon>Dikarya</taxon>
        <taxon>Ascomycota</taxon>
        <taxon>Pezizomycotina</taxon>
        <taxon>Dothideomycetes</taxon>
        <taxon>Dothideomycetidae</taxon>
        <taxon>Mycosphaerellales</taxon>
        <taxon>Extremaceae</taxon>
        <taxon>Vermiconidia</taxon>
    </lineage>
</organism>
<protein>
    <submittedName>
        <fullName evidence="1">Uncharacterized protein</fullName>
    </submittedName>
</protein>
<comment type="caution">
    <text evidence="1">The sequence shown here is derived from an EMBL/GenBank/DDBJ whole genome shotgun (WGS) entry which is preliminary data.</text>
</comment>
<sequence length="451" mass="51295">MHRDGLQSDWTLLNENIVKSPLHENVIRSNMVRKLDSFTEPVMDELRACFEDYWGSSTEWHEVNIWNSMLKFFARTSNRMFVGLPLCRNEEFLDGCRRFATDILLASLILSFITKWIKPVLGYLVIAPNWWHYRKAAKRLLPLIEFRLDKVRQNPEKDPSDILPNDFVTWSIVEAMRSTDPRERTSELIAKRTMTTNFAAIHTTTLTSTNLLIDLLSSDQKLGFMDALTSEVGAIDQTNGGSWSKSALAEMTRTDSALRESMRVSGFVVFGVQRKVVAKEGVTLPDGTNIPYSNIITVPAWSTHHDEAVYEHPFQYDALRFSRQRDALSGENQKVHVGEEGLVEGEQGYVDPKTPASREADEPARNDKDLAKILEGKNMSSVSTGSHFMQFGHGKLSCPGRFFAVQEIKLMMAYMLLNYDIKYIGTRPERKWMGTLVVPDTSATILVKRKS</sequence>
<proteinExistence type="predicted"/>
<accession>A0ACC3NWT1</accession>